<dbReference type="Proteomes" id="UP001422074">
    <property type="component" value="Unassembled WGS sequence"/>
</dbReference>
<evidence type="ECO:0000256" key="5">
    <source>
        <dbReference type="ARBA" id="ARBA00023288"/>
    </source>
</evidence>
<evidence type="ECO:0000256" key="1">
    <source>
        <dbReference type="ARBA" id="ARBA00022475"/>
    </source>
</evidence>
<reference evidence="6 7" key="1">
    <citation type="submission" date="2024-05" db="EMBL/GenBank/DDBJ databases">
        <title>Sinomonas sp. nov., isolated from a waste landfill.</title>
        <authorList>
            <person name="Zhao Y."/>
        </authorList>
    </citation>
    <scope>NUCLEOTIDE SEQUENCE [LARGE SCALE GENOMIC DNA]</scope>
    <source>
        <strain evidence="6 7">CCTCC AB2014300</strain>
    </source>
</reference>
<evidence type="ECO:0000313" key="7">
    <source>
        <dbReference type="Proteomes" id="UP001422074"/>
    </source>
</evidence>
<dbReference type="Gene3D" id="3.40.190.10">
    <property type="entry name" value="Periplasmic binding protein-like II"/>
    <property type="match status" value="1"/>
</dbReference>
<evidence type="ECO:0000256" key="2">
    <source>
        <dbReference type="ARBA" id="ARBA00022729"/>
    </source>
</evidence>
<keyword evidence="5" id="KW-0449">Lipoprotein</keyword>
<dbReference type="PANTHER" id="PTHR43649">
    <property type="entry name" value="ARABINOSE-BINDING PROTEIN-RELATED"/>
    <property type="match status" value="1"/>
</dbReference>
<keyword evidence="7" id="KW-1185">Reference proteome</keyword>
<protein>
    <submittedName>
        <fullName evidence="6">ABC transporter substrate-binding protein</fullName>
    </submittedName>
</protein>
<gene>
    <name evidence="6" type="ORF">ABCQ75_08175</name>
</gene>
<dbReference type="EMBL" id="JBDFRB010000005">
    <property type="protein sequence ID" value="MEN2744517.1"/>
    <property type="molecule type" value="Genomic_DNA"/>
</dbReference>
<name>A0ABU9WZ91_9MICC</name>
<sequence length="456" mass="48494">MRHNQLASPLAEAAAQRLGTPDRRTFLRGTLAAAVAIPFLSACSVNTSGGGGEGTVNFLSTQFTPVEERQKYEATLKKAVGEDLGVAYNPVDTGVFNTTIKSQLSAGKVEVGLIGGLHGDLVPFADQLEDLSSLTEELRSRGYSEDLLELAKLGTDKPRYIPWIQATYVLAVNKKALEWLPSGADVNALTYEQYLAWAKAAKAANGGKAVFGIPAGPKGLHHRFYQGFLLPSFTGGQITTFRNEDAVAAWTYMKELWANTNPASTNYDFMQEPLANGEVLVAWDHVARLINAVTAKPDDFVLVPAPSGPKGLGYLLVVGGLAVPQGSKDKDKAFEVIKALSAPEAQIETLKSNAFFPVVKAEIGSDLPAGIALEAKAVTAQQEAPKAILALPPVGLGDKDPQVSQLFKNCFQEICLNGADVKSTLAKQGAALDQIMSSLKVPCWAPDPEADVCTVA</sequence>
<dbReference type="InterPro" id="IPR050490">
    <property type="entry name" value="Bact_solute-bd_prot1"/>
</dbReference>
<proteinExistence type="predicted"/>
<keyword evidence="4" id="KW-0564">Palmitate</keyword>
<accession>A0ABU9WZ91</accession>
<keyword evidence="2" id="KW-0732">Signal</keyword>
<organism evidence="6 7">
    <name type="scientific">Sinomonas halotolerans</name>
    <dbReference type="NCBI Taxonomy" id="1644133"/>
    <lineage>
        <taxon>Bacteria</taxon>
        <taxon>Bacillati</taxon>
        <taxon>Actinomycetota</taxon>
        <taxon>Actinomycetes</taxon>
        <taxon>Micrococcales</taxon>
        <taxon>Micrococcaceae</taxon>
        <taxon>Sinomonas</taxon>
    </lineage>
</organism>
<dbReference type="PANTHER" id="PTHR43649:SF33">
    <property type="entry name" value="POLYGALACTURONAN_RHAMNOGALACTURONAN-BINDING PROTEIN YTCQ"/>
    <property type="match status" value="1"/>
</dbReference>
<dbReference type="SUPFAM" id="SSF53850">
    <property type="entry name" value="Periplasmic binding protein-like II"/>
    <property type="match status" value="1"/>
</dbReference>
<evidence type="ECO:0000256" key="4">
    <source>
        <dbReference type="ARBA" id="ARBA00023139"/>
    </source>
</evidence>
<dbReference type="Pfam" id="PF01547">
    <property type="entry name" value="SBP_bac_1"/>
    <property type="match status" value="1"/>
</dbReference>
<evidence type="ECO:0000313" key="6">
    <source>
        <dbReference type="EMBL" id="MEN2744517.1"/>
    </source>
</evidence>
<comment type="caution">
    <text evidence="6">The sequence shown here is derived from an EMBL/GenBank/DDBJ whole genome shotgun (WGS) entry which is preliminary data.</text>
</comment>
<keyword evidence="1" id="KW-1003">Cell membrane</keyword>
<keyword evidence="3" id="KW-0472">Membrane</keyword>
<evidence type="ECO:0000256" key="3">
    <source>
        <dbReference type="ARBA" id="ARBA00023136"/>
    </source>
</evidence>
<dbReference type="RefSeq" id="WP_345884590.1">
    <property type="nucleotide sequence ID" value="NZ_JBDFRB010000005.1"/>
</dbReference>
<dbReference type="InterPro" id="IPR006059">
    <property type="entry name" value="SBP"/>
</dbReference>